<evidence type="ECO:0000313" key="2">
    <source>
        <dbReference type="EMBL" id="KAA6322676.1"/>
    </source>
</evidence>
<organism evidence="2">
    <name type="scientific">termite gut metagenome</name>
    <dbReference type="NCBI Taxonomy" id="433724"/>
    <lineage>
        <taxon>unclassified sequences</taxon>
        <taxon>metagenomes</taxon>
        <taxon>organismal metagenomes</taxon>
    </lineage>
</organism>
<name>A0A5J4QLA5_9ZZZZ</name>
<feature type="coiled-coil region" evidence="1">
    <location>
        <begin position="125"/>
        <end position="152"/>
    </location>
</feature>
<dbReference type="AlphaFoldDB" id="A0A5J4QLA5"/>
<evidence type="ECO:0000256" key="1">
    <source>
        <dbReference type="SAM" id="Coils"/>
    </source>
</evidence>
<protein>
    <recommendedName>
        <fullName evidence="3">Transposase</fullName>
    </recommendedName>
</protein>
<dbReference type="PANTHER" id="PTHR33795:SF1">
    <property type="entry name" value="INSERTION ELEMENT IS150 PROTEIN INSJ"/>
    <property type="match status" value="1"/>
</dbReference>
<dbReference type="Gene3D" id="1.10.10.10">
    <property type="entry name" value="Winged helix-like DNA-binding domain superfamily/Winged helix DNA-binding domain"/>
    <property type="match status" value="2"/>
</dbReference>
<gene>
    <name evidence="2" type="ORF">EZS27_027802</name>
</gene>
<accession>A0A5J4QLA5</accession>
<dbReference type="InterPro" id="IPR009057">
    <property type="entry name" value="Homeodomain-like_sf"/>
</dbReference>
<dbReference type="InterPro" id="IPR036388">
    <property type="entry name" value="WH-like_DNA-bd_sf"/>
</dbReference>
<dbReference type="PANTHER" id="PTHR33795">
    <property type="entry name" value="INSERTION ELEMENT IS150 PROTEIN INSJ"/>
    <property type="match status" value="1"/>
</dbReference>
<dbReference type="SUPFAM" id="SSF46689">
    <property type="entry name" value="Homeodomain-like"/>
    <property type="match status" value="2"/>
</dbReference>
<sequence length="173" mass="20159">MSRHTFEEKLNIVFQVKTGAPILHISRDYHIREGMILEWVRKYDRYGESGLHKQPNIRATSEFKEEVVRSVIEKSIPLPWVVLQYGVSKTALESWVRAVRRNGYVSLAQQKKRGRPPKAMGRSKKCELETELEQLQAENTRLRAENALLKKVKALVEEREAHERMSGRKPPKN</sequence>
<comment type="caution">
    <text evidence="2">The sequence shown here is derived from an EMBL/GenBank/DDBJ whole genome shotgun (WGS) entry which is preliminary data.</text>
</comment>
<dbReference type="InterPro" id="IPR052057">
    <property type="entry name" value="IS150/IS1296_orfA-like"/>
</dbReference>
<evidence type="ECO:0008006" key="3">
    <source>
        <dbReference type="Google" id="ProtNLM"/>
    </source>
</evidence>
<keyword evidence="1" id="KW-0175">Coiled coil</keyword>
<proteinExistence type="predicted"/>
<dbReference type="EMBL" id="SNRY01002985">
    <property type="protein sequence ID" value="KAA6322676.1"/>
    <property type="molecule type" value="Genomic_DNA"/>
</dbReference>
<reference evidence="2" key="1">
    <citation type="submission" date="2019-03" db="EMBL/GenBank/DDBJ databases">
        <title>Single cell metagenomics reveals metabolic interactions within the superorganism composed of flagellate Streblomastix strix and complex community of Bacteroidetes bacteria on its surface.</title>
        <authorList>
            <person name="Treitli S.C."/>
            <person name="Kolisko M."/>
            <person name="Husnik F."/>
            <person name="Keeling P."/>
            <person name="Hampl V."/>
        </authorList>
    </citation>
    <scope>NUCLEOTIDE SEQUENCE</scope>
    <source>
        <strain evidence="2">STM</strain>
    </source>
</reference>